<dbReference type="RefSeq" id="XP_065328281.1">
    <property type="nucleotide sequence ID" value="XM_065472209.1"/>
</dbReference>
<dbReference type="AlphaFoldDB" id="A0AAX4J880"/>
<evidence type="ECO:0000313" key="2">
    <source>
        <dbReference type="Proteomes" id="UP001334084"/>
    </source>
</evidence>
<name>A0AAX4J880_9MICR</name>
<dbReference type="KEGG" id="vnx:VNE69_01075"/>
<gene>
    <name evidence="1" type="ORF">VNE69_01075</name>
</gene>
<reference evidence="1" key="1">
    <citation type="journal article" date="2024" name="BMC Genomics">
        <title>Functional annotation of a divergent genome using sequence and structure-based similarity.</title>
        <authorList>
            <person name="Svedberg D."/>
            <person name="Winiger R.R."/>
            <person name="Berg A."/>
            <person name="Sharma H."/>
            <person name="Tellgren-Roth C."/>
            <person name="Debrunner-Vossbrinck B.A."/>
            <person name="Vossbrinck C.R."/>
            <person name="Barandun J."/>
        </authorList>
    </citation>
    <scope>NUCLEOTIDE SEQUENCE</scope>
    <source>
        <strain evidence="1">Illinois isolate</strain>
    </source>
</reference>
<keyword evidence="2" id="KW-1185">Reference proteome</keyword>
<organism evidence="1 2">
    <name type="scientific">Vairimorpha necatrix</name>
    <dbReference type="NCBI Taxonomy" id="6039"/>
    <lineage>
        <taxon>Eukaryota</taxon>
        <taxon>Fungi</taxon>
        <taxon>Fungi incertae sedis</taxon>
        <taxon>Microsporidia</taxon>
        <taxon>Nosematidae</taxon>
        <taxon>Vairimorpha</taxon>
    </lineage>
</organism>
<protein>
    <submittedName>
        <fullName evidence="1">Uncharacterized protein</fullName>
    </submittedName>
</protein>
<sequence length="215" mass="25806">MFLIEILCIVFVYGSSIEKKTSNMISKLGKSFRNSDTLKRVKDKFKRCQKKENNINISDLFDRDTLFIKQSHIESNHLEEFFDYIYNYNPKHHAIPPLHQGMRCILLMDVAIKIINDEKYNKSVILDEVLDVVKKFAHLHLKILKIEDVEIPSFHRIDKNFDASDPYNYEYKVYKWFMQMYNIKNMYLIFENENGSFKWIEVLELESMQLLGLHY</sequence>
<accession>A0AAX4J880</accession>
<evidence type="ECO:0000313" key="1">
    <source>
        <dbReference type="EMBL" id="WUR02136.1"/>
    </source>
</evidence>
<proteinExistence type="predicted"/>
<dbReference type="EMBL" id="CP142726">
    <property type="protein sequence ID" value="WUR02136.1"/>
    <property type="molecule type" value="Genomic_DNA"/>
</dbReference>
<dbReference type="GeneID" id="90539940"/>
<dbReference type="Proteomes" id="UP001334084">
    <property type="component" value="Chromosome 1"/>
</dbReference>